<evidence type="ECO:0000256" key="5">
    <source>
        <dbReference type="ARBA" id="ARBA00022777"/>
    </source>
</evidence>
<keyword evidence="6" id="KW-0175">Coiled coil</keyword>
<dbReference type="AlphaFoldDB" id="A0A1M5Y1D2"/>
<evidence type="ECO:0000256" key="4">
    <source>
        <dbReference type="ARBA" id="ARBA00022679"/>
    </source>
</evidence>
<feature type="domain" description="PAC" evidence="9">
    <location>
        <begin position="204"/>
        <end position="256"/>
    </location>
</feature>
<gene>
    <name evidence="10" type="ORF">SAMN05443248_7832</name>
</gene>
<dbReference type="SMART" id="SM00086">
    <property type="entry name" value="PAC"/>
    <property type="match status" value="2"/>
</dbReference>
<evidence type="ECO:0000256" key="3">
    <source>
        <dbReference type="ARBA" id="ARBA00022553"/>
    </source>
</evidence>
<evidence type="ECO:0000256" key="6">
    <source>
        <dbReference type="SAM" id="Coils"/>
    </source>
</evidence>
<feature type="domain" description="PAC" evidence="9">
    <location>
        <begin position="332"/>
        <end position="384"/>
    </location>
</feature>
<dbReference type="CDD" id="cd00082">
    <property type="entry name" value="HisKA"/>
    <property type="match status" value="1"/>
</dbReference>
<dbReference type="Pfam" id="PF08447">
    <property type="entry name" value="PAS_3"/>
    <property type="match status" value="2"/>
</dbReference>
<sequence length="797" mass="89150">MVVIDTRLAAGLDEISAGFAVFDENLKLVFCNARYPLIRGYPAALCKPGVELTELFRYNAARGDYGDGDVKVHVTERVAQIQRGNVTVDQVLGDGRVLAARYRPLACGGLATTYEDVTEMRRAEIALRHDQTRYELVTQAVSEGLYDWDIGSGQLQVSTRLNALFDFKQGELTSYDWVARVHPDDIASYRAALRAHFTGKTSVLHAEYRIRDKADTIRWVEDHGLSIRNEAGRAVRLVGAVSDITSRKNAERALRESEERYSLAMSAINEGVYDWDLTRDEIFYSPNVMEVLGFTGLEMSTPKDWIRRIHPEDLPAYQAAWAAHFRGETRRFFCEMRYRHADGSTHWARQHGTGVRDGSGRVVRVVGSTGDITAEKILAHERDEARTRLFVALESISQGFALFDAEDRLLMCNSQYRRFFTQASDPEVSAMIVPGMRFEDYVRKAYEKGMYPDAGSDIDAYLRSRLERRRAAGSGFELKLRDGTWLYVSERRTNDSGLVAVYTDITDVKNRESELRAARLAAETALADLRAAQDRLVQTEKLASLGQVTAGIAHEIKNPLNFVNNFSALSAELVGEMKEALSGIDLDKNKREELDEIAQMLKDNLEKVVQHGKRADSIVKNMLQHSREASGEHRPSDINVIVDESLNLAYHGARAEKAGFSIALQRHLDPSVGMADVYPQEITRVLLNLISNGFYATTKRKAEAGDGFEPTLIAATKNLGDKVEIRIRDNGTGIPEGVKDKIFNPFFTTKPTGEGTGLGLSMSHDIIVKQHGGSIDVETEPGLFTEFKIVLPRTNRR</sequence>
<dbReference type="InterPro" id="IPR000700">
    <property type="entry name" value="PAS-assoc_C"/>
</dbReference>
<proteinExistence type="predicted"/>
<feature type="domain" description="PAS" evidence="8">
    <location>
        <begin position="257"/>
        <end position="313"/>
    </location>
</feature>
<dbReference type="SUPFAM" id="SSF55785">
    <property type="entry name" value="PYP-like sensor domain (PAS domain)"/>
    <property type="match status" value="3"/>
</dbReference>
<dbReference type="PROSITE" id="PS50109">
    <property type="entry name" value="HIS_KIN"/>
    <property type="match status" value="1"/>
</dbReference>
<reference evidence="10 11" key="1">
    <citation type="submission" date="2016-11" db="EMBL/GenBank/DDBJ databases">
        <authorList>
            <person name="Jaros S."/>
            <person name="Januszkiewicz K."/>
            <person name="Wedrychowicz H."/>
        </authorList>
    </citation>
    <scope>NUCLEOTIDE SEQUENCE [LARGE SCALE GENOMIC DNA]</scope>
    <source>
        <strain evidence="10 11">GAS138</strain>
    </source>
</reference>
<dbReference type="PROSITE" id="PS50113">
    <property type="entry name" value="PAC"/>
    <property type="match status" value="2"/>
</dbReference>
<dbReference type="SMART" id="SM00388">
    <property type="entry name" value="HisKA"/>
    <property type="match status" value="1"/>
</dbReference>
<dbReference type="EMBL" id="LT670817">
    <property type="protein sequence ID" value="SHI05881.1"/>
    <property type="molecule type" value="Genomic_DNA"/>
</dbReference>
<evidence type="ECO:0000259" key="7">
    <source>
        <dbReference type="PROSITE" id="PS50109"/>
    </source>
</evidence>
<dbReference type="InterPro" id="IPR036890">
    <property type="entry name" value="HATPase_C_sf"/>
</dbReference>
<dbReference type="InterPro" id="IPR001610">
    <property type="entry name" value="PAC"/>
</dbReference>
<evidence type="ECO:0000256" key="2">
    <source>
        <dbReference type="ARBA" id="ARBA00012438"/>
    </source>
</evidence>
<dbReference type="Gene3D" id="3.30.565.10">
    <property type="entry name" value="Histidine kinase-like ATPase, C-terminal domain"/>
    <property type="match status" value="1"/>
</dbReference>
<dbReference type="SUPFAM" id="SSF47384">
    <property type="entry name" value="Homodimeric domain of signal transducing histidine kinase"/>
    <property type="match status" value="1"/>
</dbReference>
<evidence type="ECO:0000313" key="11">
    <source>
        <dbReference type="Proteomes" id="UP000189796"/>
    </source>
</evidence>
<dbReference type="InterPro" id="IPR004358">
    <property type="entry name" value="Sig_transdc_His_kin-like_C"/>
</dbReference>
<comment type="catalytic activity">
    <reaction evidence="1">
        <text>ATP + protein L-histidine = ADP + protein N-phospho-L-histidine.</text>
        <dbReference type="EC" id="2.7.13.3"/>
    </reaction>
</comment>
<dbReference type="Proteomes" id="UP000189796">
    <property type="component" value="Chromosome I"/>
</dbReference>
<dbReference type="CDD" id="cd00130">
    <property type="entry name" value="PAS"/>
    <property type="match status" value="2"/>
</dbReference>
<dbReference type="InterPro" id="IPR013655">
    <property type="entry name" value="PAS_fold_3"/>
</dbReference>
<dbReference type="GO" id="GO:0000155">
    <property type="term" value="F:phosphorelay sensor kinase activity"/>
    <property type="evidence" value="ECO:0007669"/>
    <property type="project" value="InterPro"/>
</dbReference>
<dbReference type="InterPro" id="IPR035965">
    <property type="entry name" value="PAS-like_dom_sf"/>
</dbReference>
<dbReference type="OrthoDB" id="7568856at2"/>
<dbReference type="Gene3D" id="1.10.287.130">
    <property type="match status" value="1"/>
</dbReference>
<evidence type="ECO:0000259" key="9">
    <source>
        <dbReference type="PROSITE" id="PS50113"/>
    </source>
</evidence>
<accession>A0A1M5Y1D2</accession>
<evidence type="ECO:0000313" key="10">
    <source>
        <dbReference type="EMBL" id="SHI05881.1"/>
    </source>
</evidence>
<dbReference type="PANTHER" id="PTHR43304">
    <property type="entry name" value="PHYTOCHROME-LIKE PROTEIN CPH1"/>
    <property type="match status" value="1"/>
</dbReference>
<dbReference type="PRINTS" id="PR00344">
    <property type="entry name" value="BCTRLSENSOR"/>
</dbReference>
<dbReference type="PANTHER" id="PTHR43304:SF1">
    <property type="entry name" value="PAC DOMAIN-CONTAINING PROTEIN"/>
    <property type="match status" value="1"/>
</dbReference>
<dbReference type="PROSITE" id="PS50112">
    <property type="entry name" value="PAS"/>
    <property type="match status" value="1"/>
</dbReference>
<dbReference type="SMART" id="SM00387">
    <property type="entry name" value="HATPase_c"/>
    <property type="match status" value="1"/>
</dbReference>
<feature type="coiled-coil region" evidence="6">
    <location>
        <begin position="515"/>
        <end position="542"/>
    </location>
</feature>
<keyword evidence="3" id="KW-0597">Phosphoprotein</keyword>
<dbReference type="InterPro" id="IPR005467">
    <property type="entry name" value="His_kinase_dom"/>
</dbReference>
<dbReference type="EC" id="2.7.13.3" evidence="2"/>
<dbReference type="InterPro" id="IPR000014">
    <property type="entry name" value="PAS"/>
</dbReference>
<organism evidence="10 11">
    <name type="scientific">Bradyrhizobium erythrophlei</name>
    <dbReference type="NCBI Taxonomy" id="1437360"/>
    <lineage>
        <taxon>Bacteria</taxon>
        <taxon>Pseudomonadati</taxon>
        <taxon>Pseudomonadota</taxon>
        <taxon>Alphaproteobacteria</taxon>
        <taxon>Hyphomicrobiales</taxon>
        <taxon>Nitrobacteraceae</taxon>
        <taxon>Bradyrhizobium</taxon>
    </lineage>
</organism>
<evidence type="ECO:0000259" key="8">
    <source>
        <dbReference type="PROSITE" id="PS50112"/>
    </source>
</evidence>
<keyword evidence="4" id="KW-0808">Transferase</keyword>
<dbReference type="Pfam" id="PF02518">
    <property type="entry name" value="HATPase_c"/>
    <property type="match status" value="1"/>
</dbReference>
<dbReference type="InterPro" id="IPR052162">
    <property type="entry name" value="Sensor_kinase/Photoreceptor"/>
</dbReference>
<feature type="domain" description="Histidine kinase" evidence="7">
    <location>
        <begin position="551"/>
        <end position="795"/>
    </location>
</feature>
<dbReference type="InterPro" id="IPR003661">
    <property type="entry name" value="HisK_dim/P_dom"/>
</dbReference>
<dbReference type="SMART" id="SM00091">
    <property type="entry name" value="PAS"/>
    <property type="match status" value="4"/>
</dbReference>
<dbReference type="Gene3D" id="3.30.450.20">
    <property type="entry name" value="PAS domain"/>
    <property type="match status" value="3"/>
</dbReference>
<protein>
    <recommendedName>
        <fullName evidence="2">histidine kinase</fullName>
        <ecNumber evidence="2">2.7.13.3</ecNumber>
    </recommendedName>
</protein>
<dbReference type="RefSeq" id="WP_079605954.1">
    <property type="nucleotide sequence ID" value="NZ_LT670817.1"/>
</dbReference>
<keyword evidence="5" id="KW-0418">Kinase</keyword>
<name>A0A1M5Y1D2_9BRAD</name>
<dbReference type="NCBIfam" id="TIGR00229">
    <property type="entry name" value="sensory_box"/>
    <property type="match status" value="2"/>
</dbReference>
<dbReference type="InterPro" id="IPR003594">
    <property type="entry name" value="HATPase_dom"/>
</dbReference>
<dbReference type="InterPro" id="IPR036097">
    <property type="entry name" value="HisK_dim/P_sf"/>
</dbReference>
<dbReference type="Pfam" id="PF12860">
    <property type="entry name" value="PAS_7"/>
    <property type="match status" value="2"/>
</dbReference>
<evidence type="ECO:0000256" key="1">
    <source>
        <dbReference type="ARBA" id="ARBA00000085"/>
    </source>
</evidence>
<dbReference type="SUPFAM" id="SSF55874">
    <property type="entry name" value="ATPase domain of HSP90 chaperone/DNA topoisomerase II/histidine kinase"/>
    <property type="match status" value="1"/>
</dbReference>